<proteinExistence type="predicted"/>
<evidence type="ECO:0000256" key="7">
    <source>
        <dbReference type="SAM" id="MobiDB-lite"/>
    </source>
</evidence>
<dbReference type="NCBIfam" id="TIGR00229">
    <property type="entry name" value="sensory_box"/>
    <property type="match status" value="3"/>
</dbReference>
<name>L9W0I0_9EURY</name>
<dbReference type="InterPro" id="IPR029016">
    <property type="entry name" value="GAF-like_dom_sf"/>
</dbReference>
<dbReference type="InterPro" id="IPR036890">
    <property type="entry name" value="HATPase_C_sf"/>
</dbReference>
<keyword evidence="3" id="KW-0597">Phosphoprotein</keyword>
<reference evidence="12 13" key="1">
    <citation type="journal article" date="2014" name="PLoS Genet.">
        <title>Phylogenetically driven sequencing of extremely halophilic archaea reveals strategies for static and dynamic osmo-response.</title>
        <authorList>
            <person name="Becker E.A."/>
            <person name="Seitzer P.M."/>
            <person name="Tritt A."/>
            <person name="Larsen D."/>
            <person name="Krusor M."/>
            <person name="Yao A.I."/>
            <person name="Wu D."/>
            <person name="Madern D."/>
            <person name="Eisen J.A."/>
            <person name="Darling A.E."/>
            <person name="Facciotti M.T."/>
        </authorList>
    </citation>
    <scope>NUCLEOTIDE SEQUENCE [LARGE SCALE GENOMIC DNA]</scope>
    <source>
        <strain evidence="12 13">GA33</strain>
    </source>
</reference>
<dbReference type="GO" id="GO:0000160">
    <property type="term" value="P:phosphorelay signal transduction system"/>
    <property type="evidence" value="ECO:0007669"/>
    <property type="project" value="InterPro"/>
</dbReference>
<evidence type="ECO:0000256" key="3">
    <source>
        <dbReference type="ARBA" id="ARBA00022553"/>
    </source>
</evidence>
<dbReference type="SUPFAM" id="SSF55781">
    <property type="entry name" value="GAF domain-like"/>
    <property type="match status" value="2"/>
</dbReference>
<comment type="caution">
    <text evidence="12">The sequence shown here is derived from an EMBL/GenBank/DDBJ whole genome shotgun (WGS) entry which is preliminary data.</text>
</comment>
<keyword evidence="5 12" id="KW-0418">Kinase</keyword>
<sequence length="1087" mass="118813">MESEPRLIYADSDATDEIVRGLRKAAESVVVETAAGCFVHLSSADCVVLTSNVPDTDLVDCCVRVRERDPDIPIVVFPADGSEALAGELIAAGADGYVPQSAGIDLLTARIDDLLERSSTTTGTDTASPIRPESDNRARSDGCVTLETDTDAATPAITPDAPATNVPETDPEDRLAVLVDQSPFAIIEWSLEFEVASWNPAATELFGYTATEAHREHGIDLLVPESERESVTGHWNRLLAGDRPTKGGWQTSRNVRKDGSKLTCEWYNTPIFDDGDVVGVRSFTQDVTAERKRANALEALQETTNELMRAESADEIASVVMDATEHILDRSLAALRFYDDDSGTLELVAGTSELEENTGNIARIGPGNDILWQTYSDGEPIIVDDASRERVPYDIDIEFGNSVVHPLGEHGLLSVASPGDDELELAEIHLVHVLAATAEAALDRAARDRELEQTKTIVETIGDSVYALDRDGTFITVNERLTEITGYDQDELVGEHASRVLTDESVERGRKRVRALVSADEDRVATYEITLVTRDGERVPCEVNMTLLRGDGALEGSAGVVRDVSDRKRMERELVDHKAKIERLHEVASQLDDCESTVEIAELTVEAAADVLEFDVCVVDRAEGEYLIKEAVSSSLDGDFHRRIGVDKGVAGMTYRTGETYRFDDVRTVPAAEPGSAEFRSVLSVPIDGWGVFQTVSTEAGAFTREDEDLAELLLSHVTDALDRLEFEEQLRTERDRFAALFENVPDAVISARQSDGDAIAEAVNPAFEHVFGYEESALVDEPLHQFIVPSDGKPEAEAITQRSSRGEIVEAEVKRRTVDGLRDFMLRAVPVEMNESSSRTFGVYTDITDRKQRQKRVEILNRVLRHDMRNGMNIIDGCAEMLAEAVDGDDIEYAAAIQERAGELIGLAEKTRAVERVLERESTTAGPINVADAVAEATARLESAYPDVELTSSIPDRTFARTNESLRTALFQILENAVEHNETSDPTIDISVCDRTDNGMLAISIADDGPGMPDEERELLQGDREITQLRHTSGLGLWLVTLVVTQSGGQLTFESNEPRGTVVTIEIPQADPELVQSPGDSTATGD</sequence>
<dbReference type="eggNOG" id="arCOG02329">
    <property type="taxonomic scope" value="Archaea"/>
</dbReference>
<dbReference type="EC" id="2.7.13.3" evidence="2"/>
<dbReference type="PANTHER" id="PTHR43304:SF1">
    <property type="entry name" value="PAC DOMAIN-CONTAINING PROTEIN"/>
    <property type="match status" value="1"/>
</dbReference>
<dbReference type="Gene3D" id="3.30.565.10">
    <property type="entry name" value="Histidine kinase-like ATPase, C-terminal domain"/>
    <property type="match status" value="1"/>
</dbReference>
<dbReference type="eggNOG" id="arCOG02364">
    <property type="taxonomic scope" value="Archaea"/>
</dbReference>
<dbReference type="PROSITE" id="PS50109">
    <property type="entry name" value="HIS_KIN"/>
    <property type="match status" value="1"/>
</dbReference>
<evidence type="ECO:0000256" key="2">
    <source>
        <dbReference type="ARBA" id="ARBA00012438"/>
    </source>
</evidence>
<dbReference type="InterPro" id="IPR003018">
    <property type="entry name" value="GAF"/>
</dbReference>
<evidence type="ECO:0000256" key="1">
    <source>
        <dbReference type="ARBA" id="ARBA00000085"/>
    </source>
</evidence>
<evidence type="ECO:0000259" key="9">
    <source>
        <dbReference type="PROSITE" id="PS50110"/>
    </source>
</evidence>
<dbReference type="AlphaFoldDB" id="L9W0I0"/>
<evidence type="ECO:0000313" key="12">
    <source>
        <dbReference type="EMBL" id="ELY42816.1"/>
    </source>
</evidence>
<evidence type="ECO:0000259" key="10">
    <source>
        <dbReference type="PROSITE" id="PS50112"/>
    </source>
</evidence>
<dbReference type="EMBL" id="AOHW01000022">
    <property type="protein sequence ID" value="ELY42816.1"/>
    <property type="molecule type" value="Genomic_DNA"/>
</dbReference>
<dbReference type="PRINTS" id="PR00344">
    <property type="entry name" value="BCTRLSENSOR"/>
</dbReference>
<evidence type="ECO:0000256" key="5">
    <source>
        <dbReference type="ARBA" id="ARBA00022777"/>
    </source>
</evidence>
<keyword evidence="4" id="KW-0808">Transferase</keyword>
<accession>L9W0I0</accession>
<dbReference type="PANTHER" id="PTHR43304">
    <property type="entry name" value="PHYTOCHROME-LIKE PROTEIN CPH1"/>
    <property type="match status" value="1"/>
</dbReference>
<dbReference type="RefSeq" id="WP_006088973.1">
    <property type="nucleotide sequence ID" value="NZ_AOHW01000022.1"/>
</dbReference>
<dbReference type="eggNOG" id="arCOG02387">
    <property type="taxonomic scope" value="Archaea"/>
</dbReference>
<dbReference type="eggNOG" id="arCOG02330">
    <property type="taxonomic scope" value="Archaea"/>
</dbReference>
<protein>
    <recommendedName>
        <fullName evidence="2">histidine kinase</fullName>
        <ecNumber evidence="2">2.7.13.3</ecNumber>
    </recommendedName>
</protein>
<dbReference type="InterPro" id="IPR000700">
    <property type="entry name" value="PAS-assoc_C"/>
</dbReference>
<dbReference type="CDD" id="cd00075">
    <property type="entry name" value="HATPase"/>
    <property type="match status" value="1"/>
</dbReference>
<dbReference type="eggNOG" id="arCOG02334">
    <property type="taxonomic scope" value="Archaea"/>
</dbReference>
<feature type="domain" description="PAC" evidence="11">
    <location>
        <begin position="525"/>
        <end position="576"/>
    </location>
</feature>
<evidence type="ECO:0000313" key="13">
    <source>
        <dbReference type="Proteomes" id="UP000011599"/>
    </source>
</evidence>
<dbReference type="SMART" id="SM00086">
    <property type="entry name" value="PAC"/>
    <property type="match status" value="4"/>
</dbReference>
<dbReference type="InterPro" id="IPR003594">
    <property type="entry name" value="HATPase_dom"/>
</dbReference>
<feature type="domain" description="PAS" evidence="10">
    <location>
        <begin position="450"/>
        <end position="520"/>
    </location>
</feature>
<dbReference type="PROSITE" id="PS50113">
    <property type="entry name" value="PAC"/>
    <property type="match status" value="1"/>
</dbReference>
<dbReference type="CDD" id="cd00130">
    <property type="entry name" value="PAS"/>
    <property type="match status" value="3"/>
</dbReference>
<dbReference type="PATRIC" id="fig|1114856.3.peg.1202"/>
<dbReference type="InterPro" id="IPR005467">
    <property type="entry name" value="His_kinase_dom"/>
</dbReference>
<gene>
    <name evidence="12" type="ORF">C496_05767</name>
</gene>
<feature type="domain" description="PAS" evidence="10">
    <location>
        <begin position="171"/>
        <end position="242"/>
    </location>
</feature>
<dbReference type="InterPro" id="IPR035965">
    <property type="entry name" value="PAS-like_dom_sf"/>
</dbReference>
<dbReference type="SUPFAM" id="SSF55874">
    <property type="entry name" value="ATPase domain of HSP90 chaperone/DNA topoisomerase II/histidine kinase"/>
    <property type="match status" value="1"/>
</dbReference>
<dbReference type="InterPro" id="IPR004358">
    <property type="entry name" value="Sig_transdc_His_kin-like_C"/>
</dbReference>
<dbReference type="PROSITE" id="PS50110">
    <property type="entry name" value="RESPONSE_REGULATORY"/>
    <property type="match status" value="1"/>
</dbReference>
<comment type="catalytic activity">
    <reaction evidence="1">
        <text>ATP + protein L-histidine = ADP + protein N-phospho-L-histidine.</text>
        <dbReference type="EC" id="2.7.13.3"/>
    </reaction>
</comment>
<evidence type="ECO:0000259" key="8">
    <source>
        <dbReference type="PROSITE" id="PS50109"/>
    </source>
</evidence>
<evidence type="ECO:0000259" key="11">
    <source>
        <dbReference type="PROSITE" id="PS50113"/>
    </source>
</evidence>
<dbReference type="SMART" id="SM00091">
    <property type="entry name" value="PAS"/>
    <property type="match status" value="3"/>
</dbReference>
<dbReference type="Gene3D" id="3.40.50.2300">
    <property type="match status" value="1"/>
</dbReference>
<dbReference type="InterPro" id="IPR001610">
    <property type="entry name" value="PAC"/>
</dbReference>
<feature type="region of interest" description="Disordered" evidence="7">
    <location>
        <begin position="118"/>
        <end position="140"/>
    </location>
</feature>
<feature type="compositionally biased region" description="Polar residues" evidence="7">
    <location>
        <begin position="118"/>
        <end position="127"/>
    </location>
</feature>
<organism evidence="12 13">
    <name type="scientific">Natronorubrum tibetense GA33</name>
    <dbReference type="NCBI Taxonomy" id="1114856"/>
    <lineage>
        <taxon>Archaea</taxon>
        <taxon>Methanobacteriati</taxon>
        <taxon>Methanobacteriota</taxon>
        <taxon>Stenosarchaea group</taxon>
        <taxon>Halobacteria</taxon>
        <taxon>Halobacteriales</taxon>
        <taxon>Natrialbaceae</taxon>
        <taxon>Natronorubrum</taxon>
    </lineage>
</organism>
<dbReference type="Gene3D" id="3.30.450.20">
    <property type="entry name" value="PAS domain"/>
    <property type="match status" value="3"/>
</dbReference>
<dbReference type="SUPFAM" id="SSF55785">
    <property type="entry name" value="PYP-like sensor domain (PAS domain)"/>
    <property type="match status" value="3"/>
</dbReference>
<dbReference type="InterPro" id="IPR000014">
    <property type="entry name" value="PAS"/>
</dbReference>
<dbReference type="Gene3D" id="3.30.450.40">
    <property type="match status" value="2"/>
</dbReference>
<evidence type="ECO:0000256" key="4">
    <source>
        <dbReference type="ARBA" id="ARBA00022679"/>
    </source>
</evidence>
<dbReference type="InterPro" id="IPR011006">
    <property type="entry name" value="CheY-like_superfamily"/>
</dbReference>
<feature type="domain" description="Histidine kinase" evidence="8">
    <location>
        <begin position="864"/>
        <end position="1072"/>
    </location>
</feature>
<feature type="domain" description="Response regulatory" evidence="9">
    <location>
        <begin position="1"/>
        <end position="115"/>
    </location>
</feature>
<keyword evidence="13" id="KW-1185">Reference proteome</keyword>
<evidence type="ECO:0000256" key="6">
    <source>
        <dbReference type="PROSITE-ProRule" id="PRU00169"/>
    </source>
</evidence>
<dbReference type="Pfam" id="PF02518">
    <property type="entry name" value="HATPase_c"/>
    <property type="match status" value="1"/>
</dbReference>
<dbReference type="Pfam" id="PF13185">
    <property type="entry name" value="GAF_2"/>
    <property type="match status" value="2"/>
</dbReference>
<dbReference type="SUPFAM" id="SSF52172">
    <property type="entry name" value="CheY-like"/>
    <property type="match status" value="1"/>
</dbReference>
<dbReference type="STRING" id="1114856.GCA_000383975_01132"/>
<dbReference type="InterPro" id="IPR001789">
    <property type="entry name" value="Sig_transdc_resp-reg_receiver"/>
</dbReference>
<dbReference type="Proteomes" id="UP000011599">
    <property type="component" value="Unassembled WGS sequence"/>
</dbReference>
<dbReference type="OrthoDB" id="327291at2157"/>
<dbReference type="SMART" id="SM00065">
    <property type="entry name" value="GAF"/>
    <property type="match status" value="2"/>
</dbReference>
<dbReference type="InterPro" id="IPR013656">
    <property type="entry name" value="PAS_4"/>
</dbReference>
<dbReference type="GO" id="GO:0004673">
    <property type="term" value="F:protein histidine kinase activity"/>
    <property type="evidence" value="ECO:0007669"/>
    <property type="project" value="UniProtKB-EC"/>
</dbReference>
<comment type="caution">
    <text evidence="6">Lacks conserved residue(s) required for the propagation of feature annotation.</text>
</comment>
<dbReference type="PROSITE" id="PS50112">
    <property type="entry name" value="PAS"/>
    <property type="match status" value="2"/>
</dbReference>
<dbReference type="Pfam" id="PF08448">
    <property type="entry name" value="PAS_4"/>
    <property type="match status" value="3"/>
</dbReference>
<dbReference type="InterPro" id="IPR052162">
    <property type="entry name" value="Sensor_kinase/Photoreceptor"/>
</dbReference>
<dbReference type="SMART" id="SM00387">
    <property type="entry name" value="HATPase_c"/>
    <property type="match status" value="1"/>
</dbReference>